<feature type="compositionally biased region" description="Low complexity" evidence="1">
    <location>
        <begin position="134"/>
        <end position="174"/>
    </location>
</feature>
<evidence type="ECO:0000256" key="1">
    <source>
        <dbReference type="SAM" id="MobiDB-lite"/>
    </source>
</evidence>
<keyword evidence="3" id="KW-1185">Reference proteome</keyword>
<feature type="compositionally biased region" description="Low complexity" evidence="1">
    <location>
        <begin position="182"/>
        <end position="196"/>
    </location>
</feature>
<dbReference type="EMBL" id="JBAHYK010000117">
    <property type="protein sequence ID" value="KAL0578148.1"/>
    <property type="molecule type" value="Genomic_DNA"/>
</dbReference>
<reference evidence="2 3" key="1">
    <citation type="submission" date="2024-02" db="EMBL/GenBank/DDBJ databases">
        <title>A draft genome for the cacao thread blight pathogen Marasmius crinis-equi.</title>
        <authorList>
            <person name="Cohen S.P."/>
            <person name="Baruah I.K."/>
            <person name="Amoako-Attah I."/>
            <person name="Bukari Y."/>
            <person name="Meinhardt L.W."/>
            <person name="Bailey B.A."/>
        </authorList>
    </citation>
    <scope>NUCLEOTIDE SEQUENCE [LARGE SCALE GENOMIC DNA]</scope>
    <source>
        <strain evidence="2 3">GH-76</strain>
    </source>
</reference>
<comment type="caution">
    <text evidence="2">The sequence shown here is derived from an EMBL/GenBank/DDBJ whole genome shotgun (WGS) entry which is preliminary data.</text>
</comment>
<feature type="compositionally biased region" description="Basic and acidic residues" evidence="1">
    <location>
        <begin position="210"/>
        <end position="221"/>
    </location>
</feature>
<evidence type="ECO:0008006" key="4">
    <source>
        <dbReference type="Google" id="ProtNLM"/>
    </source>
</evidence>
<feature type="region of interest" description="Disordered" evidence="1">
    <location>
        <begin position="1"/>
        <end position="20"/>
    </location>
</feature>
<proteinExistence type="predicted"/>
<feature type="region of interest" description="Disordered" evidence="1">
    <location>
        <begin position="89"/>
        <end position="301"/>
    </location>
</feature>
<evidence type="ECO:0000313" key="2">
    <source>
        <dbReference type="EMBL" id="KAL0578148.1"/>
    </source>
</evidence>
<evidence type="ECO:0000313" key="3">
    <source>
        <dbReference type="Proteomes" id="UP001465976"/>
    </source>
</evidence>
<protein>
    <recommendedName>
        <fullName evidence="4">Coilin</fullName>
    </recommendedName>
</protein>
<gene>
    <name evidence="2" type="ORF">V5O48_003853</name>
</gene>
<accession>A0ABR3FRQ7</accession>
<feature type="compositionally biased region" description="Basic and acidic residues" evidence="1">
    <location>
        <begin position="242"/>
        <end position="252"/>
    </location>
</feature>
<name>A0ABR3FRQ7_9AGAR</name>
<sequence>MEAWFSSSQPQYNLSTHPSQYKPHKSTISDLKNSICSTIKPVSEGGFNADEIILELDGFELLDEFTVDELIREGDLLLVGLKQGVSRLENTDGRPVDLPVQMVDSGKKRKMEVDFVQTSQAGPSKKRRKRRESPSSSESSSASSSSSSEPSSSSDSSSSESSSSDSESASSSNDSDGDSSDSDASISSSSAPSEAPIKLKQSSQQRTSKKPHEPQSVEKHVAPGQGSAQTRKRNLRRKLKRQHDIAAARGEELIPPPQVPKGLSEANIAPLGSRPGPTGAFAAPSQPGTPGDLPPVKHSQELVEPDQQLVLASPQPFMDPSRDANLNISMFSLGNKNKKKGFKKQALGFPSIVGKIVFQPEANLSDAAQVSSTVTSAAVAQEPVLPFTTAPIPQPRPRLVPPSEKESLGLLPRNIFVTSVDAEEGLTKKKKKQRGNRTVDDSSYAESSSKVSRDAFVSCQREEEEVVDTLNYGDAVEELTLEAAGDGDREEDTKAKLLWTIAEQSFDSLSPIVQEDKGGVIHAGVVVGWKALALNPITYSPEILLHLATVLACSPTSVTIRRIVRPEWEEAAEEEDNESVAWDRAVEDGWRVVKT</sequence>
<feature type="region of interest" description="Disordered" evidence="1">
    <location>
        <begin position="426"/>
        <end position="446"/>
    </location>
</feature>
<dbReference type="Proteomes" id="UP001465976">
    <property type="component" value="Unassembled WGS sequence"/>
</dbReference>
<organism evidence="2 3">
    <name type="scientific">Marasmius crinis-equi</name>
    <dbReference type="NCBI Taxonomy" id="585013"/>
    <lineage>
        <taxon>Eukaryota</taxon>
        <taxon>Fungi</taxon>
        <taxon>Dikarya</taxon>
        <taxon>Basidiomycota</taxon>
        <taxon>Agaricomycotina</taxon>
        <taxon>Agaricomycetes</taxon>
        <taxon>Agaricomycetidae</taxon>
        <taxon>Agaricales</taxon>
        <taxon>Marasmiineae</taxon>
        <taxon>Marasmiaceae</taxon>
        <taxon>Marasmius</taxon>
    </lineage>
</organism>
<feature type="compositionally biased region" description="Basic residues" evidence="1">
    <location>
        <begin position="230"/>
        <end position="241"/>
    </location>
</feature>
<feature type="compositionally biased region" description="Polar residues" evidence="1">
    <location>
        <begin position="1"/>
        <end position="19"/>
    </location>
</feature>